<dbReference type="Gene3D" id="3.40.1280.10">
    <property type="match status" value="1"/>
</dbReference>
<evidence type="ECO:0000256" key="1">
    <source>
        <dbReference type="ARBA" id="ARBA00022603"/>
    </source>
</evidence>
<dbReference type="Pfam" id="PF02590">
    <property type="entry name" value="SPOUT_MTase"/>
    <property type="match status" value="1"/>
</dbReference>
<dbReference type="AlphaFoldDB" id="A0A380MRS9"/>
<keyword evidence="5" id="KW-0698">rRNA processing</keyword>
<keyword evidence="2 5" id="KW-0808">Transferase</keyword>
<keyword evidence="3 5" id="KW-0949">S-adenosyl-L-methionine</keyword>
<dbReference type="HAMAP" id="MF_00658">
    <property type="entry name" value="23SrRNA_methyltr_H"/>
    <property type="match status" value="1"/>
</dbReference>
<comment type="subcellular location">
    <subcellularLocation>
        <location evidence="5">Cytoplasm</location>
    </subcellularLocation>
</comment>
<dbReference type="PANTHER" id="PTHR33603">
    <property type="entry name" value="METHYLTRANSFERASE"/>
    <property type="match status" value="1"/>
</dbReference>
<dbReference type="NCBIfam" id="TIGR00246">
    <property type="entry name" value="tRNA_RlmH_YbeA"/>
    <property type="match status" value="1"/>
</dbReference>
<dbReference type="GO" id="GO:0070038">
    <property type="term" value="F:rRNA (pseudouridine-N3-)-methyltransferase activity"/>
    <property type="evidence" value="ECO:0007669"/>
    <property type="project" value="UniProtKB-UniRule"/>
</dbReference>
<comment type="catalytic activity">
    <reaction evidence="5">
        <text>pseudouridine(1915) in 23S rRNA + S-adenosyl-L-methionine = N(3)-methylpseudouridine(1915) in 23S rRNA + S-adenosyl-L-homocysteine + H(+)</text>
        <dbReference type="Rhea" id="RHEA:42752"/>
        <dbReference type="Rhea" id="RHEA-COMP:10221"/>
        <dbReference type="Rhea" id="RHEA-COMP:10222"/>
        <dbReference type="ChEBI" id="CHEBI:15378"/>
        <dbReference type="ChEBI" id="CHEBI:57856"/>
        <dbReference type="ChEBI" id="CHEBI:59789"/>
        <dbReference type="ChEBI" id="CHEBI:65314"/>
        <dbReference type="ChEBI" id="CHEBI:74486"/>
        <dbReference type="EC" id="2.1.1.177"/>
    </reaction>
</comment>
<dbReference type="RefSeq" id="WP_072575386.1">
    <property type="nucleotide sequence ID" value="NZ_LWHB01000003.1"/>
</dbReference>
<dbReference type="GO" id="GO:0005737">
    <property type="term" value="C:cytoplasm"/>
    <property type="evidence" value="ECO:0007669"/>
    <property type="project" value="UniProtKB-SubCell"/>
</dbReference>
<evidence type="ECO:0000256" key="2">
    <source>
        <dbReference type="ARBA" id="ARBA00022679"/>
    </source>
</evidence>
<dbReference type="InterPro" id="IPR029026">
    <property type="entry name" value="tRNA_m1G_MTases_N"/>
</dbReference>
<organism evidence="6 7">
    <name type="scientific">Suttonella ornithocola</name>
    <dbReference type="NCBI Taxonomy" id="279832"/>
    <lineage>
        <taxon>Bacteria</taxon>
        <taxon>Pseudomonadati</taxon>
        <taxon>Pseudomonadota</taxon>
        <taxon>Gammaproteobacteria</taxon>
        <taxon>Cardiobacteriales</taxon>
        <taxon>Cardiobacteriaceae</taxon>
        <taxon>Suttonella</taxon>
    </lineage>
</organism>
<dbReference type="EC" id="2.1.1.177" evidence="5"/>
<comment type="function">
    <text evidence="5">Specifically methylates the pseudouridine at position 1915 (m3Psi1915) in 23S rRNA.</text>
</comment>
<dbReference type="OrthoDB" id="9806643at2"/>
<evidence type="ECO:0000256" key="3">
    <source>
        <dbReference type="ARBA" id="ARBA00022691"/>
    </source>
</evidence>
<reference evidence="6 7" key="1">
    <citation type="submission" date="2018-06" db="EMBL/GenBank/DDBJ databases">
        <authorList>
            <consortium name="Pathogen Informatics"/>
            <person name="Doyle S."/>
        </authorList>
    </citation>
    <scope>NUCLEOTIDE SEQUENCE [LARGE SCALE GENOMIC DNA]</scope>
    <source>
        <strain evidence="6 7">NCTC13337</strain>
    </source>
</reference>
<dbReference type="InterPro" id="IPR029028">
    <property type="entry name" value="Alpha/beta_knot_MTases"/>
</dbReference>
<evidence type="ECO:0000313" key="7">
    <source>
        <dbReference type="Proteomes" id="UP000254601"/>
    </source>
</evidence>
<name>A0A380MRS9_9GAMM</name>
<dbReference type="Proteomes" id="UP000254601">
    <property type="component" value="Unassembled WGS sequence"/>
</dbReference>
<proteinExistence type="inferred from homology"/>
<dbReference type="CDD" id="cd18081">
    <property type="entry name" value="RlmH-like"/>
    <property type="match status" value="1"/>
</dbReference>
<dbReference type="PANTHER" id="PTHR33603:SF1">
    <property type="entry name" value="RIBOSOMAL RNA LARGE SUBUNIT METHYLTRANSFERASE H"/>
    <property type="match status" value="1"/>
</dbReference>
<comment type="subunit">
    <text evidence="5">Homodimer.</text>
</comment>
<gene>
    <name evidence="5 6" type="primary">rlmH</name>
    <name evidence="6" type="ORF">NCTC13337_00918</name>
</gene>
<feature type="binding site" evidence="5">
    <location>
        <position position="73"/>
    </location>
    <ligand>
        <name>S-adenosyl-L-methionine</name>
        <dbReference type="ChEBI" id="CHEBI:59789"/>
    </ligand>
</feature>
<dbReference type="EMBL" id="UHIC01000001">
    <property type="protein sequence ID" value="SUO94746.1"/>
    <property type="molecule type" value="Genomic_DNA"/>
</dbReference>
<evidence type="ECO:0000256" key="5">
    <source>
        <dbReference type="HAMAP-Rule" id="MF_00658"/>
    </source>
</evidence>
<evidence type="ECO:0000256" key="4">
    <source>
        <dbReference type="ARBA" id="ARBA00038303"/>
    </source>
</evidence>
<protein>
    <recommendedName>
        <fullName evidence="5">Ribosomal RNA large subunit methyltransferase H</fullName>
        <ecNumber evidence="5">2.1.1.177</ecNumber>
    </recommendedName>
    <alternativeName>
        <fullName evidence="5">23S rRNA (pseudouridine1915-N3)-methyltransferase</fullName>
    </alternativeName>
    <alternativeName>
        <fullName evidence="5">23S rRNA m3Psi1915 methyltransferase</fullName>
    </alternativeName>
    <alternativeName>
        <fullName evidence="5">rRNA (pseudouridine-N3-)-methyltransferase RlmH</fullName>
    </alternativeName>
</protein>
<comment type="similarity">
    <text evidence="4 5">Belongs to the RNA methyltransferase RlmH family.</text>
</comment>
<sequence>MHINLIAVGHKMPDWVNKGYLEYAERLKKEVILSLTEIPLQKRSDKQQISSARSKEDKQILKAIEGADYVITLDIPGKLHNSETLAERLNYWQSNYRKIALIIGGPEGISDSVKNKADESWSLGKLTFPHPLVRIIVAEAIYRAWTINQNHPYHRA</sequence>
<dbReference type="PIRSF" id="PIRSF004505">
    <property type="entry name" value="MT_bac"/>
    <property type="match status" value="1"/>
</dbReference>
<feature type="binding site" evidence="5">
    <location>
        <position position="104"/>
    </location>
    <ligand>
        <name>S-adenosyl-L-methionine</name>
        <dbReference type="ChEBI" id="CHEBI:59789"/>
    </ligand>
</feature>
<accession>A0A380MRS9</accession>
<keyword evidence="7" id="KW-1185">Reference proteome</keyword>
<feature type="binding site" evidence="5">
    <location>
        <begin position="123"/>
        <end position="128"/>
    </location>
    <ligand>
        <name>S-adenosyl-L-methionine</name>
        <dbReference type="ChEBI" id="CHEBI:59789"/>
    </ligand>
</feature>
<keyword evidence="1 5" id="KW-0489">Methyltransferase</keyword>
<dbReference type="SUPFAM" id="SSF75217">
    <property type="entry name" value="alpha/beta knot"/>
    <property type="match status" value="1"/>
</dbReference>
<dbReference type="NCBIfam" id="NF000986">
    <property type="entry name" value="PRK00103.1-4"/>
    <property type="match status" value="1"/>
</dbReference>
<dbReference type="InterPro" id="IPR003742">
    <property type="entry name" value="RlmH-like"/>
</dbReference>
<keyword evidence="5" id="KW-0963">Cytoplasm</keyword>
<evidence type="ECO:0000313" key="6">
    <source>
        <dbReference type="EMBL" id="SUO94746.1"/>
    </source>
</evidence>